<dbReference type="InterPro" id="IPR011050">
    <property type="entry name" value="Pectin_lyase_fold/virulence"/>
</dbReference>
<evidence type="ECO:0000259" key="2">
    <source>
        <dbReference type="Pfam" id="PF13229"/>
    </source>
</evidence>
<dbReference type="InterPro" id="IPR051550">
    <property type="entry name" value="SCF-Subunits/Alg-Epimerases"/>
</dbReference>
<dbReference type="EMBL" id="BARS01003838">
    <property type="protein sequence ID" value="GAF69002.1"/>
    <property type="molecule type" value="Genomic_DNA"/>
</dbReference>
<dbReference type="Pfam" id="PF13229">
    <property type="entry name" value="Beta_helix"/>
    <property type="match status" value="1"/>
</dbReference>
<dbReference type="PANTHER" id="PTHR22990:SF15">
    <property type="entry name" value="F-BOX ONLY PROTEIN 10"/>
    <property type="match status" value="1"/>
</dbReference>
<sequence>SVVTFQSNEPLTAELNGFTISGGTGTYLSAFDWTAGGGILCYSASPTIKNNKVIENTSENEGGGIACYYSSDQTIEGNTISYNSAGSTLSIGFGGGISVWSDNITIKNNTISDNSAGTNSTFGFGGGFQCASSTTGTIENNTIIGNSAGSSNTLGYGGGIACWDGSSLTIKGNIICDNSSGVLWICWPSIYYAFGGGIFLGDVPSNPPTKLINNTIAYNTVKFGYGGGIFLSFPESQIEITNSIFYKNSDYFGIGGQIAWWSGNPEPILTYCNYQLSSGVAPGAGNINEDPVFVDPSICDYHLQSTSPCIDVGNNNPVILTGLTTDIDGEDRIQNGTVDMGADEGGAPTLVELISFTAAGFRNRVAIEWETASEIDNAGFHIWRSRADNNSAEGEWIRVTEQLIPAKGGPTWGAEYTFVDRAVLPGHTCYYRLEDISYKGISTLHDPVLTRWK</sequence>
<feature type="domain" description="Right handed beta helix" evidence="2">
    <location>
        <begin position="16"/>
        <end position="175"/>
    </location>
</feature>
<dbReference type="AlphaFoldDB" id="X0RZ67"/>
<gene>
    <name evidence="3" type="ORF">S01H1_07440</name>
</gene>
<dbReference type="PANTHER" id="PTHR22990">
    <property type="entry name" value="F-BOX ONLY PROTEIN"/>
    <property type="match status" value="1"/>
</dbReference>
<dbReference type="InterPro" id="IPR039448">
    <property type="entry name" value="Beta_helix"/>
</dbReference>
<name>X0RZ67_9ZZZZ</name>
<organism evidence="3">
    <name type="scientific">marine sediment metagenome</name>
    <dbReference type="NCBI Taxonomy" id="412755"/>
    <lineage>
        <taxon>unclassified sequences</taxon>
        <taxon>metagenomes</taxon>
        <taxon>ecological metagenomes</taxon>
    </lineage>
</organism>
<dbReference type="InterPro" id="IPR059226">
    <property type="entry name" value="Choice_anch_Q_dom"/>
</dbReference>
<feature type="non-terminal residue" evidence="3">
    <location>
        <position position="1"/>
    </location>
</feature>
<dbReference type="SUPFAM" id="SSF51126">
    <property type="entry name" value="Pectin lyase-like"/>
    <property type="match status" value="1"/>
</dbReference>
<comment type="caution">
    <text evidence="3">The sequence shown here is derived from an EMBL/GenBank/DDBJ whole genome shotgun (WGS) entry which is preliminary data.</text>
</comment>
<dbReference type="Gene3D" id="2.60.40.10">
    <property type="entry name" value="Immunoglobulins"/>
    <property type="match status" value="1"/>
</dbReference>
<evidence type="ECO:0000256" key="1">
    <source>
        <dbReference type="ARBA" id="ARBA00022737"/>
    </source>
</evidence>
<keyword evidence="1" id="KW-0677">Repeat</keyword>
<evidence type="ECO:0000313" key="3">
    <source>
        <dbReference type="EMBL" id="GAF69002.1"/>
    </source>
</evidence>
<dbReference type="Gene3D" id="2.160.20.10">
    <property type="entry name" value="Single-stranded right-handed beta-helix, Pectin lyase-like"/>
    <property type="match status" value="1"/>
</dbReference>
<accession>X0RZ67</accession>
<reference evidence="3" key="1">
    <citation type="journal article" date="2014" name="Front. Microbiol.">
        <title>High frequency of phylogenetically diverse reductive dehalogenase-homologous genes in deep subseafloor sedimentary metagenomes.</title>
        <authorList>
            <person name="Kawai M."/>
            <person name="Futagami T."/>
            <person name="Toyoda A."/>
            <person name="Takaki Y."/>
            <person name="Nishi S."/>
            <person name="Hori S."/>
            <person name="Arai W."/>
            <person name="Tsubouchi T."/>
            <person name="Morono Y."/>
            <person name="Uchiyama I."/>
            <person name="Ito T."/>
            <person name="Fujiyama A."/>
            <person name="Inagaki F."/>
            <person name="Takami H."/>
        </authorList>
    </citation>
    <scope>NUCLEOTIDE SEQUENCE</scope>
    <source>
        <strain evidence="3">Expedition CK06-06</strain>
    </source>
</reference>
<dbReference type="NCBIfam" id="NF041518">
    <property type="entry name" value="choice_anch_Q"/>
    <property type="match status" value="1"/>
</dbReference>
<dbReference type="SMART" id="SM00710">
    <property type="entry name" value="PbH1"/>
    <property type="match status" value="6"/>
</dbReference>
<dbReference type="InterPro" id="IPR013783">
    <property type="entry name" value="Ig-like_fold"/>
</dbReference>
<dbReference type="InterPro" id="IPR006626">
    <property type="entry name" value="PbH1"/>
</dbReference>
<proteinExistence type="predicted"/>
<protein>
    <recommendedName>
        <fullName evidence="2">Right handed beta helix domain-containing protein</fullName>
    </recommendedName>
</protein>
<dbReference type="InterPro" id="IPR012334">
    <property type="entry name" value="Pectin_lyas_fold"/>
</dbReference>